<keyword evidence="9 11" id="KW-0057">Aromatic amino acid biosynthesis</keyword>
<comment type="subunit">
    <text evidence="11">Monomer.</text>
</comment>
<accession>A0A926EH11</accession>
<evidence type="ECO:0000256" key="1">
    <source>
        <dbReference type="ARBA" id="ARBA00004842"/>
    </source>
</evidence>
<dbReference type="GO" id="GO:0009073">
    <property type="term" value="P:aromatic amino acid family biosynthetic process"/>
    <property type="evidence" value="ECO:0007669"/>
    <property type="project" value="UniProtKB-KW"/>
</dbReference>
<dbReference type="Proteomes" id="UP000655830">
    <property type="component" value="Unassembled WGS sequence"/>
</dbReference>
<evidence type="ECO:0000256" key="8">
    <source>
        <dbReference type="ARBA" id="ARBA00022840"/>
    </source>
</evidence>
<dbReference type="GO" id="GO:0004765">
    <property type="term" value="F:shikimate kinase activity"/>
    <property type="evidence" value="ECO:0007669"/>
    <property type="project" value="UniProtKB-UniRule"/>
</dbReference>
<keyword evidence="11" id="KW-0460">Magnesium</keyword>
<dbReference type="InterPro" id="IPR031322">
    <property type="entry name" value="Shikimate/glucono_kinase"/>
</dbReference>
<dbReference type="InterPro" id="IPR027417">
    <property type="entry name" value="P-loop_NTPase"/>
</dbReference>
<dbReference type="AlphaFoldDB" id="A0A926EH11"/>
<organism evidence="12 13">
    <name type="scientific">Zhenhengia yiwuensis</name>
    <dbReference type="NCBI Taxonomy" id="2763666"/>
    <lineage>
        <taxon>Bacteria</taxon>
        <taxon>Bacillati</taxon>
        <taxon>Bacillota</taxon>
        <taxon>Clostridia</taxon>
        <taxon>Lachnospirales</taxon>
        <taxon>Lachnospiraceae</taxon>
        <taxon>Zhenhengia</taxon>
    </lineage>
</organism>
<keyword evidence="11" id="KW-0479">Metal-binding</keyword>
<evidence type="ECO:0000256" key="5">
    <source>
        <dbReference type="ARBA" id="ARBA00022679"/>
    </source>
</evidence>
<dbReference type="PANTHER" id="PTHR21087:SF16">
    <property type="entry name" value="SHIKIMATE KINASE 1, CHLOROPLASTIC"/>
    <property type="match status" value="1"/>
</dbReference>
<dbReference type="Pfam" id="PF01202">
    <property type="entry name" value="SKI"/>
    <property type="match status" value="1"/>
</dbReference>
<evidence type="ECO:0000256" key="2">
    <source>
        <dbReference type="ARBA" id="ARBA00006997"/>
    </source>
</evidence>
<dbReference type="InterPro" id="IPR000623">
    <property type="entry name" value="Shikimate_kinase/TSH1"/>
</dbReference>
<dbReference type="InterPro" id="IPR023000">
    <property type="entry name" value="Shikimate_kinase_CS"/>
</dbReference>
<reference evidence="12" key="1">
    <citation type="submission" date="2020-08" db="EMBL/GenBank/DDBJ databases">
        <title>Genome public.</title>
        <authorList>
            <person name="Liu C."/>
            <person name="Sun Q."/>
        </authorList>
    </citation>
    <scope>NUCLEOTIDE SEQUENCE</scope>
    <source>
        <strain evidence="12">NSJ-12</strain>
    </source>
</reference>
<keyword evidence="4 11" id="KW-0028">Amino-acid biosynthesis</keyword>
<evidence type="ECO:0000256" key="4">
    <source>
        <dbReference type="ARBA" id="ARBA00022605"/>
    </source>
</evidence>
<dbReference type="SUPFAM" id="SSF52540">
    <property type="entry name" value="P-loop containing nucleoside triphosphate hydrolases"/>
    <property type="match status" value="1"/>
</dbReference>
<dbReference type="HAMAP" id="MF_00109">
    <property type="entry name" value="Shikimate_kinase"/>
    <property type="match status" value="1"/>
</dbReference>
<feature type="binding site" evidence="11">
    <location>
        <position position="15"/>
    </location>
    <ligand>
        <name>Mg(2+)</name>
        <dbReference type="ChEBI" id="CHEBI:18420"/>
    </ligand>
</feature>
<dbReference type="GO" id="GO:0008652">
    <property type="term" value="P:amino acid biosynthetic process"/>
    <property type="evidence" value="ECO:0007669"/>
    <property type="project" value="UniProtKB-KW"/>
</dbReference>
<feature type="binding site" evidence="11">
    <location>
        <begin position="11"/>
        <end position="16"/>
    </location>
    <ligand>
        <name>ATP</name>
        <dbReference type="ChEBI" id="CHEBI:30616"/>
    </ligand>
</feature>
<evidence type="ECO:0000256" key="6">
    <source>
        <dbReference type="ARBA" id="ARBA00022741"/>
    </source>
</evidence>
<comment type="caution">
    <text evidence="11">Lacks conserved residue(s) required for the propagation of feature annotation.</text>
</comment>
<evidence type="ECO:0000313" key="12">
    <source>
        <dbReference type="EMBL" id="MBC8578322.1"/>
    </source>
</evidence>
<proteinExistence type="inferred from homology"/>
<evidence type="ECO:0000313" key="13">
    <source>
        <dbReference type="Proteomes" id="UP000655830"/>
    </source>
</evidence>
<comment type="pathway">
    <text evidence="1 11">Metabolic intermediate biosynthesis; chorismate biosynthesis; chorismate from D-erythrose 4-phosphate and phosphoenolpyruvate: step 5/7.</text>
</comment>
<dbReference type="EMBL" id="JACRSY010000002">
    <property type="protein sequence ID" value="MBC8578322.1"/>
    <property type="molecule type" value="Genomic_DNA"/>
</dbReference>
<dbReference type="CDD" id="cd00464">
    <property type="entry name" value="SK"/>
    <property type="match status" value="1"/>
</dbReference>
<dbReference type="RefSeq" id="WP_177669440.1">
    <property type="nucleotide sequence ID" value="NZ_JACRSY010000002.1"/>
</dbReference>
<dbReference type="GO" id="GO:0000287">
    <property type="term" value="F:magnesium ion binding"/>
    <property type="evidence" value="ECO:0007669"/>
    <property type="project" value="UniProtKB-UniRule"/>
</dbReference>
<dbReference type="Gene3D" id="3.40.50.300">
    <property type="entry name" value="P-loop containing nucleotide triphosphate hydrolases"/>
    <property type="match status" value="1"/>
</dbReference>
<dbReference type="EC" id="2.7.1.71" evidence="3 11"/>
<comment type="function">
    <text evidence="11">Catalyzes the specific phosphorylation of the 3-hydroxyl group of shikimic acid using ATP as a cosubstrate.</text>
</comment>
<dbReference type="PRINTS" id="PR01100">
    <property type="entry name" value="SHIKIMTKNASE"/>
</dbReference>
<keyword evidence="11" id="KW-0963">Cytoplasm</keyword>
<comment type="catalytic activity">
    <reaction evidence="10 11">
        <text>shikimate + ATP = 3-phosphoshikimate + ADP + H(+)</text>
        <dbReference type="Rhea" id="RHEA:13121"/>
        <dbReference type="ChEBI" id="CHEBI:15378"/>
        <dbReference type="ChEBI" id="CHEBI:30616"/>
        <dbReference type="ChEBI" id="CHEBI:36208"/>
        <dbReference type="ChEBI" id="CHEBI:145989"/>
        <dbReference type="ChEBI" id="CHEBI:456216"/>
        <dbReference type="EC" id="2.7.1.71"/>
    </reaction>
</comment>
<dbReference type="PANTHER" id="PTHR21087">
    <property type="entry name" value="SHIKIMATE KINASE"/>
    <property type="match status" value="1"/>
</dbReference>
<evidence type="ECO:0000256" key="9">
    <source>
        <dbReference type="ARBA" id="ARBA00023141"/>
    </source>
</evidence>
<keyword evidence="5 11" id="KW-0808">Transferase</keyword>
<feature type="binding site" evidence="11">
    <location>
        <position position="132"/>
    </location>
    <ligand>
        <name>substrate</name>
    </ligand>
</feature>
<dbReference type="GO" id="GO:0005829">
    <property type="term" value="C:cytosol"/>
    <property type="evidence" value="ECO:0007669"/>
    <property type="project" value="TreeGrafter"/>
</dbReference>
<sequence length="165" mass="19140">MNNIYLIGFMGCGKSTLAKNLAEALNMHCMDLDQLIEAKAGQSIRELFDEKGEEYFRDLETYYLKETSNLKNTIVSTGGGAVGREVNRQFLKAQMTFYLEWPFEVLYSRIAGDEKRPLSKSYEQLLELYQYRRALYEESAVYTIGCQDETPYLLVKKIIKLLQEK</sequence>
<comment type="similarity">
    <text evidence="2 11">Belongs to the shikimate kinase family.</text>
</comment>
<comment type="caution">
    <text evidence="12">The sequence shown here is derived from an EMBL/GenBank/DDBJ whole genome shotgun (WGS) entry which is preliminary data.</text>
</comment>
<feature type="binding site" evidence="11">
    <location>
        <position position="79"/>
    </location>
    <ligand>
        <name>substrate</name>
    </ligand>
</feature>
<feature type="binding site" evidence="11">
    <location>
        <position position="33"/>
    </location>
    <ligand>
        <name>substrate</name>
    </ligand>
</feature>
<evidence type="ECO:0000256" key="3">
    <source>
        <dbReference type="ARBA" id="ARBA00012154"/>
    </source>
</evidence>
<keyword evidence="13" id="KW-1185">Reference proteome</keyword>
<gene>
    <name evidence="11" type="primary">aroK</name>
    <name evidence="12" type="ORF">H8718_02030</name>
</gene>
<feature type="binding site" evidence="11">
    <location>
        <position position="57"/>
    </location>
    <ligand>
        <name>substrate</name>
    </ligand>
</feature>
<evidence type="ECO:0000256" key="10">
    <source>
        <dbReference type="ARBA" id="ARBA00048567"/>
    </source>
</evidence>
<protein>
    <recommendedName>
        <fullName evidence="3 11">Shikimate kinase</fullName>
        <shortName evidence="11">SK</shortName>
        <ecNumber evidence="3 11">2.7.1.71</ecNumber>
    </recommendedName>
</protein>
<name>A0A926EH11_9FIRM</name>
<evidence type="ECO:0000256" key="7">
    <source>
        <dbReference type="ARBA" id="ARBA00022777"/>
    </source>
</evidence>
<comment type="subcellular location">
    <subcellularLocation>
        <location evidence="11">Cytoplasm</location>
    </subcellularLocation>
</comment>
<dbReference type="GO" id="GO:0009423">
    <property type="term" value="P:chorismate biosynthetic process"/>
    <property type="evidence" value="ECO:0007669"/>
    <property type="project" value="UniProtKB-UniRule"/>
</dbReference>
<keyword evidence="7 11" id="KW-0418">Kinase</keyword>
<comment type="cofactor">
    <cofactor evidence="11">
        <name>Mg(2+)</name>
        <dbReference type="ChEBI" id="CHEBI:18420"/>
    </cofactor>
    <text evidence="11">Binds 1 Mg(2+) ion per subunit.</text>
</comment>
<keyword evidence="6 11" id="KW-0547">Nucleotide-binding</keyword>
<dbReference type="GO" id="GO:0005524">
    <property type="term" value="F:ATP binding"/>
    <property type="evidence" value="ECO:0007669"/>
    <property type="project" value="UniProtKB-UniRule"/>
</dbReference>
<keyword evidence="8 11" id="KW-0067">ATP-binding</keyword>
<dbReference type="PROSITE" id="PS01128">
    <property type="entry name" value="SHIKIMATE_KINASE"/>
    <property type="match status" value="1"/>
</dbReference>
<feature type="binding site" evidence="11">
    <location>
        <position position="116"/>
    </location>
    <ligand>
        <name>ATP</name>
        <dbReference type="ChEBI" id="CHEBI:30616"/>
    </ligand>
</feature>
<evidence type="ECO:0000256" key="11">
    <source>
        <dbReference type="HAMAP-Rule" id="MF_00109"/>
    </source>
</evidence>